<sequence length="72" mass="8528">MKIVTLKIDERVSEKFIWLLEHFSPDEIKILEQSEYIDDDTYLRTIKGMTQSILEAKNEPTKNGVTLDQLEW</sequence>
<reference evidence="1 2" key="1">
    <citation type="journal article" date="2020" name="Arch. Microbiol.">
        <title>The genome sequence of the giant phototrophic gammaproteobacterium Thiospirillum jenense gives insight into its physiological properties and phylogenetic relationships.</title>
        <authorList>
            <person name="Imhoff J.F."/>
            <person name="Meyer T.E."/>
            <person name="Kyndt J.A."/>
        </authorList>
    </citation>
    <scope>NUCLEOTIDE SEQUENCE [LARGE SCALE GENOMIC DNA]</scope>
    <source>
        <strain evidence="1 2">DSM 216</strain>
    </source>
</reference>
<gene>
    <name evidence="1" type="ORF">HUK38_13630</name>
</gene>
<evidence type="ECO:0000313" key="2">
    <source>
        <dbReference type="Proteomes" id="UP000548632"/>
    </source>
</evidence>
<proteinExistence type="predicted"/>
<dbReference type="AlphaFoldDB" id="A0A839HEE5"/>
<name>A0A839HEE5_9GAMM</name>
<keyword evidence="2" id="KW-1185">Reference proteome</keyword>
<accession>A0A839HEE5</accession>
<organism evidence="1 2">
    <name type="scientific">Thiospirillum jenense</name>
    <dbReference type="NCBI Taxonomy" id="1653858"/>
    <lineage>
        <taxon>Bacteria</taxon>
        <taxon>Pseudomonadati</taxon>
        <taxon>Pseudomonadota</taxon>
        <taxon>Gammaproteobacteria</taxon>
        <taxon>Chromatiales</taxon>
        <taxon>Chromatiaceae</taxon>
        <taxon>Thiospirillum</taxon>
    </lineage>
</organism>
<dbReference type="EMBL" id="JABVCQ010000043">
    <property type="protein sequence ID" value="MBB1127253.1"/>
    <property type="molecule type" value="Genomic_DNA"/>
</dbReference>
<evidence type="ECO:0000313" key="1">
    <source>
        <dbReference type="EMBL" id="MBB1127253.1"/>
    </source>
</evidence>
<comment type="caution">
    <text evidence="1">The sequence shown here is derived from an EMBL/GenBank/DDBJ whole genome shotgun (WGS) entry which is preliminary data.</text>
</comment>
<protein>
    <submittedName>
        <fullName evidence="1">Uncharacterized protein</fullName>
    </submittedName>
</protein>
<dbReference type="Proteomes" id="UP000548632">
    <property type="component" value="Unassembled WGS sequence"/>
</dbReference>